<keyword evidence="1 5" id="KW-0963">Cytoplasm</keyword>
<dbReference type="GO" id="GO:0008984">
    <property type="term" value="F:protein-glutamate methylesterase activity"/>
    <property type="evidence" value="ECO:0007669"/>
    <property type="project" value="UniProtKB-UniRule"/>
</dbReference>
<dbReference type="InterPro" id="IPR035909">
    <property type="entry name" value="CheB_C"/>
</dbReference>
<comment type="catalytic activity">
    <reaction evidence="4 5">
        <text>[protein]-L-glutamate 5-O-methyl ester + H2O = L-glutamyl-[protein] + methanol + H(+)</text>
        <dbReference type="Rhea" id="RHEA:23236"/>
        <dbReference type="Rhea" id="RHEA-COMP:10208"/>
        <dbReference type="Rhea" id="RHEA-COMP:10311"/>
        <dbReference type="ChEBI" id="CHEBI:15377"/>
        <dbReference type="ChEBI" id="CHEBI:15378"/>
        <dbReference type="ChEBI" id="CHEBI:17790"/>
        <dbReference type="ChEBI" id="CHEBI:29973"/>
        <dbReference type="ChEBI" id="CHEBI:82795"/>
        <dbReference type="EC" id="3.1.1.61"/>
    </reaction>
</comment>
<comment type="function">
    <text evidence="5">Involved in chemotaxis. Part of a chemotaxis signal transduction system that modulates chemotaxis in response to various stimuli. Catalyzes the demethylation of specific methylglutamate residues introduced into the chemoreceptors (methyl-accepting chemotaxis proteins or MCP) by CheR. Also mediates the irreversible deamidation of specific glutamine residues to glutamic acid.</text>
</comment>
<feature type="active site" evidence="5 6">
    <location>
        <position position="167"/>
    </location>
</feature>
<dbReference type="CDD" id="cd16432">
    <property type="entry name" value="CheB_Rec"/>
    <property type="match status" value="1"/>
</dbReference>
<dbReference type="NCBIfam" id="NF009206">
    <property type="entry name" value="PRK12555.1"/>
    <property type="match status" value="1"/>
</dbReference>
<protein>
    <recommendedName>
        <fullName evidence="5">Protein-glutamate methylesterase/protein-glutamine glutaminase</fullName>
        <ecNumber evidence="5">3.1.1.61</ecNumber>
        <ecNumber evidence="5">3.5.1.44</ecNumber>
    </recommendedName>
</protein>
<dbReference type="InterPro" id="IPR001789">
    <property type="entry name" value="Sig_transdc_resp-reg_receiver"/>
</dbReference>
<dbReference type="EC" id="3.1.1.61" evidence="5"/>
<comment type="catalytic activity">
    <reaction evidence="5">
        <text>L-glutaminyl-[protein] + H2O = L-glutamyl-[protein] + NH4(+)</text>
        <dbReference type="Rhea" id="RHEA:16441"/>
        <dbReference type="Rhea" id="RHEA-COMP:10207"/>
        <dbReference type="Rhea" id="RHEA-COMP:10208"/>
        <dbReference type="ChEBI" id="CHEBI:15377"/>
        <dbReference type="ChEBI" id="CHEBI:28938"/>
        <dbReference type="ChEBI" id="CHEBI:29973"/>
        <dbReference type="ChEBI" id="CHEBI:30011"/>
        <dbReference type="EC" id="3.5.1.44"/>
    </reaction>
</comment>
<dbReference type="GO" id="GO:0000156">
    <property type="term" value="F:phosphorelay response regulator activity"/>
    <property type="evidence" value="ECO:0007669"/>
    <property type="project" value="InterPro"/>
</dbReference>
<sequence length="348" mass="38126">MSKIKVLIIDDSALIRKMLREVFDSTEDIDVVGVASDPLIARDKIKQLNPDVITLDVEMPRMDGLQFLSNLMRLRPMPVVMVSTLTEKGAPETLEALEMGAVDYICKPKAQSPDDFYDFAEALCNKVRIASQARVVAVETTRSQKTTRVVTRETNDNYRRIIAVGSSTGGTEAISEVLSTLPVNCPPIVISQHIPEVFSASLAKRLDNRYPMEVLEARNDLEVIPGRVIIAQGGRHLRFRRKGDQLFTIVDDGPKQNLHKPSVEAMFDSLLQVAGGKRLVAVMLTGMGADGAVAMKRLHDAGALTMAQDEASSVVWGMPKSAYELGAVDELVPLTGIASEMIKKARLL</sequence>
<comment type="similarity">
    <text evidence="5">Belongs to the CheB family.</text>
</comment>
<gene>
    <name evidence="5" type="primary">cheB</name>
    <name evidence="10" type="ORF">SAMN05421686_10449</name>
</gene>
<evidence type="ECO:0000313" key="10">
    <source>
        <dbReference type="EMBL" id="SIS74342.1"/>
    </source>
</evidence>
<feature type="domain" description="CheB-type methylesterase" evidence="9">
    <location>
        <begin position="159"/>
        <end position="348"/>
    </location>
</feature>
<dbReference type="InterPro" id="IPR008248">
    <property type="entry name" value="CheB-like"/>
</dbReference>
<evidence type="ECO:0000256" key="7">
    <source>
        <dbReference type="PROSITE-ProRule" id="PRU00169"/>
    </source>
</evidence>
<dbReference type="Pfam" id="PF00072">
    <property type="entry name" value="Response_reg"/>
    <property type="match status" value="1"/>
</dbReference>
<evidence type="ECO:0000259" key="9">
    <source>
        <dbReference type="PROSITE" id="PS50122"/>
    </source>
</evidence>
<keyword evidence="2 5" id="KW-0145">Chemotaxis</keyword>
<dbReference type="SUPFAM" id="SSF52172">
    <property type="entry name" value="CheY-like"/>
    <property type="match status" value="1"/>
</dbReference>
<evidence type="ECO:0000313" key="11">
    <source>
        <dbReference type="Proteomes" id="UP000185639"/>
    </source>
</evidence>
<comment type="domain">
    <text evidence="5">Contains a C-terminal catalytic domain, and an N-terminal region which modulates catalytic activity.</text>
</comment>
<name>A0A1N7LKL0_9GAMM</name>
<dbReference type="SMART" id="SM00448">
    <property type="entry name" value="REC"/>
    <property type="match status" value="1"/>
</dbReference>
<dbReference type="PROSITE" id="PS50110">
    <property type="entry name" value="RESPONSE_REGULATORY"/>
    <property type="match status" value="1"/>
</dbReference>
<evidence type="ECO:0000256" key="6">
    <source>
        <dbReference type="PROSITE-ProRule" id="PRU00050"/>
    </source>
</evidence>
<dbReference type="AlphaFoldDB" id="A0A1N7LKL0"/>
<keyword evidence="3 5" id="KW-0378">Hydrolase</keyword>
<dbReference type="NCBIfam" id="NF001965">
    <property type="entry name" value="PRK00742.1"/>
    <property type="match status" value="1"/>
</dbReference>
<dbReference type="Gene3D" id="3.40.50.2300">
    <property type="match status" value="1"/>
</dbReference>
<proteinExistence type="inferred from homology"/>
<evidence type="ECO:0000256" key="1">
    <source>
        <dbReference type="ARBA" id="ARBA00022490"/>
    </source>
</evidence>
<feature type="modified residue" description="4-aspartylphosphate" evidence="5 7">
    <location>
        <position position="56"/>
    </location>
</feature>
<dbReference type="Pfam" id="PF01339">
    <property type="entry name" value="CheB_methylest"/>
    <property type="match status" value="1"/>
</dbReference>
<dbReference type="OrthoDB" id="9793421at2"/>
<dbReference type="CDD" id="cd17541">
    <property type="entry name" value="REC_CheB-like"/>
    <property type="match status" value="1"/>
</dbReference>
<evidence type="ECO:0000256" key="3">
    <source>
        <dbReference type="ARBA" id="ARBA00022801"/>
    </source>
</evidence>
<dbReference type="PANTHER" id="PTHR42872:SF6">
    <property type="entry name" value="PROTEIN-GLUTAMATE METHYLESTERASE_PROTEIN-GLUTAMINE GLUTAMINASE"/>
    <property type="match status" value="1"/>
</dbReference>
<feature type="active site" evidence="5 6">
    <location>
        <position position="290"/>
    </location>
</feature>
<feature type="domain" description="Response regulatory" evidence="8">
    <location>
        <begin position="5"/>
        <end position="122"/>
    </location>
</feature>
<dbReference type="InterPro" id="IPR000673">
    <property type="entry name" value="Sig_transdc_resp-reg_Me-estase"/>
</dbReference>
<dbReference type="SUPFAM" id="SSF52738">
    <property type="entry name" value="Methylesterase CheB, C-terminal domain"/>
    <property type="match status" value="1"/>
</dbReference>
<feature type="active site" evidence="5 6">
    <location>
        <position position="193"/>
    </location>
</feature>
<accession>A0A1N7LKL0</accession>
<evidence type="ECO:0000259" key="8">
    <source>
        <dbReference type="PROSITE" id="PS50110"/>
    </source>
</evidence>
<dbReference type="RefSeq" id="WP_076514928.1">
    <property type="nucleotide sequence ID" value="NZ_FTOH01000004.1"/>
</dbReference>
<dbReference type="STRING" id="484498.SAMN05421686_10449"/>
<dbReference type="HAMAP" id="MF_00099">
    <property type="entry name" value="CheB_chemtxs"/>
    <property type="match status" value="1"/>
</dbReference>
<dbReference type="EMBL" id="FTOH01000004">
    <property type="protein sequence ID" value="SIS74342.1"/>
    <property type="molecule type" value="Genomic_DNA"/>
</dbReference>
<organism evidence="10 11">
    <name type="scientific">Thalassolituus maritimus</name>
    <dbReference type="NCBI Taxonomy" id="484498"/>
    <lineage>
        <taxon>Bacteria</taxon>
        <taxon>Pseudomonadati</taxon>
        <taxon>Pseudomonadota</taxon>
        <taxon>Gammaproteobacteria</taxon>
        <taxon>Oceanospirillales</taxon>
        <taxon>Oceanospirillaceae</taxon>
        <taxon>Thalassolituus</taxon>
    </lineage>
</organism>
<dbReference type="PROSITE" id="PS50122">
    <property type="entry name" value="CHEB"/>
    <property type="match status" value="1"/>
</dbReference>
<evidence type="ECO:0000256" key="4">
    <source>
        <dbReference type="ARBA" id="ARBA00048267"/>
    </source>
</evidence>
<keyword evidence="11" id="KW-1185">Reference proteome</keyword>
<dbReference type="GO" id="GO:0050568">
    <property type="term" value="F:protein-glutamine glutaminase activity"/>
    <property type="evidence" value="ECO:0007669"/>
    <property type="project" value="UniProtKB-UniRule"/>
</dbReference>
<dbReference type="EC" id="3.5.1.44" evidence="5"/>
<dbReference type="Gene3D" id="3.40.50.180">
    <property type="entry name" value="Methylesterase CheB, C-terminal domain"/>
    <property type="match status" value="1"/>
</dbReference>
<dbReference type="Proteomes" id="UP000185639">
    <property type="component" value="Unassembled WGS sequence"/>
</dbReference>
<keyword evidence="5 7" id="KW-0597">Phosphoprotein</keyword>
<evidence type="ECO:0000256" key="5">
    <source>
        <dbReference type="HAMAP-Rule" id="MF_00099"/>
    </source>
</evidence>
<dbReference type="GO" id="GO:0005737">
    <property type="term" value="C:cytoplasm"/>
    <property type="evidence" value="ECO:0007669"/>
    <property type="project" value="UniProtKB-SubCell"/>
</dbReference>
<dbReference type="PIRSF" id="PIRSF000876">
    <property type="entry name" value="RR_chemtxs_CheB"/>
    <property type="match status" value="1"/>
</dbReference>
<comment type="PTM">
    <text evidence="5">Phosphorylated by CheA. Phosphorylation of the N-terminal regulatory domain activates the methylesterase activity.</text>
</comment>
<dbReference type="PANTHER" id="PTHR42872">
    <property type="entry name" value="PROTEIN-GLUTAMATE METHYLESTERASE/PROTEIN-GLUTAMINE GLUTAMINASE"/>
    <property type="match status" value="1"/>
</dbReference>
<comment type="subcellular location">
    <subcellularLocation>
        <location evidence="5">Cytoplasm</location>
    </subcellularLocation>
</comment>
<dbReference type="GO" id="GO:0006935">
    <property type="term" value="P:chemotaxis"/>
    <property type="evidence" value="ECO:0007669"/>
    <property type="project" value="UniProtKB-UniRule"/>
</dbReference>
<evidence type="ECO:0000256" key="2">
    <source>
        <dbReference type="ARBA" id="ARBA00022500"/>
    </source>
</evidence>
<reference evidence="11" key="1">
    <citation type="submission" date="2017-01" db="EMBL/GenBank/DDBJ databases">
        <authorList>
            <person name="Varghese N."/>
            <person name="Submissions S."/>
        </authorList>
    </citation>
    <scope>NUCLEOTIDE SEQUENCE [LARGE SCALE GENOMIC DNA]</scope>
    <source>
        <strain evidence="11">DSM 24913</strain>
    </source>
</reference>
<dbReference type="InterPro" id="IPR011006">
    <property type="entry name" value="CheY-like_superfamily"/>
</dbReference>